<dbReference type="Gene3D" id="1.10.287.210">
    <property type="match status" value="1"/>
</dbReference>
<name>A0A8V0Y947_CHICK</name>
<dbReference type="Proteomes" id="UP000000539">
    <property type="component" value="Chromosome W"/>
</dbReference>
<dbReference type="PANTHER" id="PTHR10424">
    <property type="entry name" value="VIRAL ENVELOPE PROTEIN"/>
    <property type="match status" value="1"/>
</dbReference>
<dbReference type="SUPFAM" id="SSF58069">
    <property type="entry name" value="Virus ectodomain"/>
    <property type="match status" value="1"/>
</dbReference>
<dbReference type="InterPro" id="IPR018154">
    <property type="entry name" value="TLV/ENV_coat_polyprotein"/>
</dbReference>
<evidence type="ECO:0008006" key="4">
    <source>
        <dbReference type="Google" id="ProtNLM"/>
    </source>
</evidence>
<dbReference type="Pfam" id="PF00429">
    <property type="entry name" value="TLV_coat"/>
    <property type="match status" value="1"/>
</dbReference>
<organism evidence="2 3">
    <name type="scientific">Gallus gallus</name>
    <name type="common">Chicken</name>
    <dbReference type="NCBI Taxonomy" id="9031"/>
    <lineage>
        <taxon>Eukaryota</taxon>
        <taxon>Metazoa</taxon>
        <taxon>Chordata</taxon>
        <taxon>Craniata</taxon>
        <taxon>Vertebrata</taxon>
        <taxon>Euteleostomi</taxon>
        <taxon>Archelosauria</taxon>
        <taxon>Archosauria</taxon>
        <taxon>Dinosauria</taxon>
        <taxon>Saurischia</taxon>
        <taxon>Theropoda</taxon>
        <taxon>Coelurosauria</taxon>
        <taxon>Aves</taxon>
        <taxon>Neognathae</taxon>
        <taxon>Galloanserae</taxon>
        <taxon>Galliformes</taxon>
        <taxon>Phasianidae</taxon>
        <taxon>Phasianinae</taxon>
        <taxon>Gallus</taxon>
    </lineage>
</organism>
<reference evidence="2" key="3">
    <citation type="submission" date="2025-09" db="UniProtKB">
        <authorList>
            <consortium name="Ensembl"/>
        </authorList>
    </citation>
    <scope>IDENTIFICATION</scope>
    <source>
        <strain evidence="2">broiler</strain>
    </source>
</reference>
<accession>A0A8V0Y947</accession>
<reference evidence="2" key="1">
    <citation type="submission" date="2020-11" db="EMBL/GenBank/DDBJ databases">
        <title>Gallus gallus (Chicken) genome, bGalGal1, GRCg7b, maternal haplotype autosomes + Z &amp; W.</title>
        <authorList>
            <person name="Warren W."/>
            <person name="Formenti G."/>
            <person name="Fedrigo O."/>
            <person name="Haase B."/>
            <person name="Mountcastle J."/>
            <person name="Balacco J."/>
            <person name="Tracey A."/>
            <person name="Schneider V."/>
            <person name="Okimoto R."/>
            <person name="Cheng H."/>
            <person name="Hawken R."/>
            <person name="Howe K."/>
            <person name="Jarvis E.D."/>
        </authorList>
    </citation>
    <scope>NUCLEOTIDE SEQUENCE [LARGE SCALE GENOMIC DNA]</scope>
    <source>
        <strain evidence="2">Broiler</strain>
    </source>
</reference>
<keyword evidence="3" id="KW-1185">Reference proteome</keyword>
<proteinExistence type="predicted"/>
<evidence type="ECO:0000313" key="3">
    <source>
        <dbReference type="Proteomes" id="UP000000539"/>
    </source>
</evidence>
<sequence>IWGITDLQNTILNISKALEDIENATRDAITAVQTEVNSLSKVILQNRMALDLQTAKEGGVCMIVSQFCPYVDKIHRVEKVLQTIWEKKSQVVHQVTQSWEGTEPEQLT</sequence>
<dbReference type="PANTHER" id="PTHR10424:SF73">
    <property type="entry name" value="ENDOGENOUS RETROVIRUS GROUP FC1 ENV POLYPROTEIN-RELATED"/>
    <property type="match status" value="1"/>
</dbReference>
<dbReference type="Ensembl" id="ENSGALT00010029616.1">
    <property type="protein sequence ID" value="ENSGALP00010017230.1"/>
    <property type="gene ID" value="ENSGALG00010012370.1"/>
</dbReference>
<dbReference type="AlphaFoldDB" id="A0A8V0Y947"/>
<reference evidence="2" key="2">
    <citation type="submission" date="2025-08" db="UniProtKB">
        <authorList>
            <consortium name="Ensembl"/>
        </authorList>
    </citation>
    <scope>IDENTIFICATION</scope>
    <source>
        <strain evidence="2">broiler</strain>
    </source>
</reference>
<protein>
    <recommendedName>
        <fullName evidence="4">ERVV2 protein</fullName>
    </recommendedName>
</protein>
<evidence type="ECO:0000313" key="2">
    <source>
        <dbReference type="Ensembl" id="ENSGALP00010017230.1"/>
    </source>
</evidence>
<evidence type="ECO:0000256" key="1">
    <source>
        <dbReference type="ARBA" id="ARBA00023157"/>
    </source>
</evidence>
<dbReference type="GeneTree" id="ENSGT01010000222632"/>
<keyword evidence="1" id="KW-1015">Disulfide bond</keyword>